<feature type="domain" description="Flagellar basal-body/hook protein C-terminal" evidence="9">
    <location>
        <begin position="440"/>
        <end position="478"/>
    </location>
</feature>
<accession>A0A4R6AY98</accession>
<keyword evidence="5 7" id="KW-0964">Secreted</keyword>
<keyword evidence="11" id="KW-0969">Cilium</keyword>
<keyword evidence="6 7" id="KW-0975">Bacterial flagellum</keyword>
<dbReference type="AlphaFoldDB" id="A0A4R6AY98"/>
<dbReference type="GO" id="GO:0044780">
    <property type="term" value="P:bacterial-type flagellum assembly"/>
    <property type="evidence" value="ECO:0007669"/>
    <property type="project" value="InterPro"/>
</dbReference>
<sequence length="481" mass="49515">MSITGAMNTALSGLAAASRGAATVSNNLANAMTDGYARRELELTARSGTGGVLVSGEVRIMDQTVLTDRRSAVGAVSQGQVQVDFLSSIEDAIGEPGSPLSLSDLVTDVESSFVAAAAQPESGAILEQAVSRLGQLASRIGDVGAAIQTERGRADAAIGEAVSQLNSDFARLEDLNEDIRRAILRGENGGGLLDERQLLIDRISELVPVREVDKGNGTVALMSEGGILMDGPAPVIGFQGSNVVTEFQTLDGGTLSGLTVNGVPLDLDREMHLLSGGALEGQLDVRDTYGTMAQERLDGFARDILERFQVPGVDPTLAPGSPGLLTDAGATFDPADEIGLSRRLEVNSLVDPDQGGAAWRLRDGLGAASVGAVGDGAGLQRLADAFSALAPPVSGGFPSGVRTASGVAAAVLSSVAMVRDTLEGVTAHAAARAEALNTRLQANGVDSDAEMQRLLLIEQSYAANAKVISASQTMLDLLMEI</sequence>
<dbReference type="SUPFAM" id="SSF64518">
    <property type="entry name" value="Phase 1 flagellin"/>
    <property type="match status" value="1"/>
</dbReference>
<evidence type="ECO:0000313" key="11">
    <source>
        <dbReference type="EMBL" id="TDL89227.1"/>
    </source>
</evidence>
<evidence type="ECO:0000256" key="7">
    <source>
        <dbReference type="RuleBase" id="RU362065"/>
    </source>
</evidence>
<comment type="similarity">
    <text evidence="3 7">Belongs to the flagella basal body rod proteins family.</text>
</comment>
<dbReference type="RefSeq" id="WP_133342247.1">
    <property type="nucleotide sequence ID" value="NZ_SMZO01000012.1"/>
</dbReference>
<evidence type="ECO:0000256" key="3">
    <source>
        <dbReference type="ARBA" id="ARBA00009677"/>
    </source>
</evidence>
<evidence type="ECO:0000259" key="10">
    <source>
        <dbReference type="Pfam" id="PF22638"/>
    </source>
</evidence>
<dbReference type="InterPro" id="IPR002371">
    <property type="entry name" value="FlgK"/>
</dbReference>
<evidence type="ECO:0000256" key="4">
    <source>
        <dbReference type="ARBA" id="ARBA00016244"/>
    </source>
</evidence>
<organism evidence="11 12">
    <name type="scientific">Meridianimarinicoccus aquatilis</name>
    <dbReference type="NCBI Taxonomy" id="2552766"/>
    <lineage>
        <taxon>Bacteria</taxon>
        <taxon>Pseudomonadati</taxon>
        <taxon>Pseudomonadota</taxon>
        <taxon>Alphaproteobacteria</taxon>
        <taxon>Rhodobacterales</taxon>
        <taxon>Paracoccaceae</taxon>
        <taxon>Meridianimarinicoccus</taxon>
    </lineage>
</organism>
<evidence type="ECO:0000313" key="12">
    <source>
        <dbReference type="Proteomes" id="UP000294562"/>
    </source>
</evidence>
<dbReference type="InterPro" id="IPR001444">
    <property type="entry name" value="Flag_bb_rod_N"/>
</dbReference>
<dbReference type="Pfam" id="PF06429">
    <property type="entry name" value="Flg_bbr_C"/>
    <property type="match status" value="1"/>
</dbReference>
<dbReference type="GO" id="GO:0005198">
    <property type="term" value="F:structural molecule activity"/>
    <property type="evidence" value="ECO:0007669"/>
    <property type="project" value="UniProtKB-UniRule"/>
</dbReference>
<keyword evidence="11" id="KW-0282">Flagellum</keyword>
<dbReference type="OrthoDB" id="7181295at2"/>
<evidence type="ECO:0000256" key="2">
    <source>
        <dbReference type="ARBA" id="ARBA00004613"/>
    </source>
</evidence>
<dbReference type="GO" id="GO:0009425">
    <property type="term" value="C:bacterial-type flagellum basal body"/>
    <property type="evidence" value="ECO:0007669"/>
    <property type="project" value="UniProtKB-SubCell"/>
</dbReference>
<gene>
    <name evidence="7 11" type="primary">flgK</name>
    <name evidence="11" type="ORF">E2L05_07185</name>
</gene>
<comment type="subcellular location">
    <subcellularLocation>
        <location evidence="1">Bacterial flagellum basal body</location>
    </subcellularLocation>
    <subcellularLocation>
        <location evidence="2 7">Secreted</location>
    </subcellularLocation>
</comment>
<name>A0A4R6AY98_9RHOB</name>
<evidence type="ECO:0000256" key="5">
    <source>
        <dbReference type="ARBA" id="ARBA00022525"/>
    </source>
</evidence>
<dbReference type="Pfam" id="PF00460">
    <property type="entry name" value="Flg_bb_rod"/>
    <property type="match status" value="1"/>
</dbReference>
<feature type="domain" description="Flagellar basal body rod protein N-terminal" evidence="8">
    <location>
        <begin position="7"/>
        <end position="36"/>
    </location>
</feature>
<evidence type="ECO:0000259" key="8">
    <source>
        <dbReference type="Pfam" id="PF00460"/>
    </source>
</evidence>
<feature type="domain" description="Flagellar hook-associated protein FlgK helical" evidence="10">
    <location>
        <begin position="86"/>
        <end position="308"/>
    </location>
</feature>
<proteinExistence type="inferred from homology"/>
<dbReference type="PANTHER" id="PTHR30033:SF2">
    <property type="entry name" value="FLAGELLAR HOOK PROTEIN"/>
    <property type="match status" value="1"/>
</dbReference>
<comment type="caution">
    <text evidence="11">The sequence shown here is derived from an EMBL/GenBank/DDBJ whole genome shotgun (WGS) entry which is preliminary data.</text>
</comment>
<dbReference type="InterPro" id="IPR053927">
    <property type="entry name" value="FlgK_helical"/>
</dbReference>
<dbReference type="Proteomes" id="UP000294562">
    <property type="component" value="Unassembled WGS sequence"/>
</dbReference>
<dbReference type="InterPro" id="IPR010930">
    <property type="entry name" value="Flg_bb/hook_C_dom"/>
</dbReference>
<keyword evidence="12" id="KW-1185">Reference proteome</keyword>
<protein>
    <recommendedName>
        <fullName evidence="4 7">Flagellar hook-associated protein 1</fullName>
        <shortName evidence="7">HAP1</shortName>
    </recommendedName>
</protein>
<dbReference type="GO" id="GO:0005576">
    <property type="term" value="C:extracellular region"/>
    <property type="evidence" value="ECO:0007669"/>
    <property type="project" value="UniProtKB-SubCell"/>
</dbReference>
<evidence type="ECO:0000256" key="1">
    <source>
        <dbReference type="ARBA" id="ARBA00004117"/>
    </source>
</evidence>
<dbReference type="PANTHER" id="PTHR30033">
    <property type="entry name" value="FLAGELLAR HOOK-ASSOCIATED PROTEIN 1"/>
    <property type="match status" value="1"/>
</dbReference>
<dbReference type="GO" id="GO:0009424">
    <property type="term" value="C:bacterial-type flagellum hook"/>
    <property type="evidence" value="ECO:0007669"/>
    <property type="project" value="UniProtKB-UniRule"/>
</dbReference>
<dbReference type="PRINTS" id="PR01005">
    <property type="entry name" value="FLGHOOKAP1"/>
</dbReference>
<evidence type="ECO:0000256" key="6">
    <source>
        <dbReference type="ARBA" id="ARBA00023143"/>
    </source>
</evidence>
<dbReference type="Pfam" id="PF22638">
    <property type="entry name" value="FlgK_D1"/>
    <property type="match status" value="1"/>
</dbReference>
<reference evidence="11 12" key="1">
    <citation type="submission" date="2019-03" db="EMBL/GenBank/DDBJ databases">
        <title>Rhodobacteraceae bacterium SM1902, a new member of the family Rhodobacteraceae isolated from Yantai.</title>
        <authorList>
            <person name="Sun Y."/>
        </authorList>
    </citation>
    <scope>NUCLEOTIDE SEQUENCE [LARGE SCALE GENOMIC DNA]</scope>
    <source>
        <strain evidence="11 12">SM1902</strain>
    </source>
</reference>
<dbReference type="EMBL" id="SMZO01000012">
    <property type="protein sequence ID" value="TDL89227.1"/>
    <property type="molecule type" value="Genomic_DNA"/>
</dbReference>
<keyword evidence="11" id="KW-0966">Cell projection</keyword>
<evidence type="ECO:0000259" key="9">
    <source>
        <dbReference type="Pfam" id="PF06429"/>
    </source>
</evidence>